<name>A0A559LZN8_9HELO</name>
<dbReference type="InterPro" id="IPR010839">
    <property type="entry name" value="AtuA_N"/>
</dbReference>
<protein>
    <recommendedName>
        <fullName evidence="5">DUF1446 domain-containing protein</fullName>
    </recommendedName>
</protein>
<evidence type="ECO:0000259" key="2">
    <source>
        <dbReference type="Pfam" id="PF23544"/>
    </source>
</evidence>
<dbReference type="PANTHER" id="PTHR47585:SF1">
    <property type="entry name" value="DUF1446 DOMAIN-CONTAINING PROTEIN"/>
    <property type="match status" value="1"/>
</dbReference>
<evidence type="ECO:0000313" key="4">
    <source>
        <dbReference type="Proteomes" id="UP000315522"/>
    </source>
</evidence>
<dbReference type="EMBL" id="QGML01004042">
    <property type="protein sequence ID" value="TVY86170.1"/>
    <property type="molecule type" value="Genomic_DNA"/>
</dbReference>
<feature type="domain" description="Acyclic terpene utilisation N-terminal" evidence="1">
    <location>
        <begin position="13"/>
        <end position="483"/>
    </location>
</feature>
<comment type="caution">
    <text evidence="3">The sequence shown here is derived from an EMBL/GenBank/DDBJ whole genome shotgun (WGS) entry which is preliminary data.</text>
</comment>
<evidence type="ECO:0008006" key="5">
    <source>
        <dbReference type="Google" id="ProtNLM"/>
    </source>
</evidence>
<proteinExistence type="predicted"/>
<feature type="domain" description="AtuA-like ferredoxin-fold" evidence="2">
    <location>
        <begin position="528"/>
        <end position="628"/>
    </location>
</feature>
<gene>
    <name evidence="3" type="ORF">LAWI1_G008141</name>
</gene>
<dbReference type="Pfam" id="PF23544">
    <property type="entry name" value="AtuA_ferredoxin"/>
    <property type="match status" value="1"/>
</dbReference>
<dbReference type="AlphaFoldDB" id="A0A559LZN8"/>
<evidence type="ECO:0000313" key="3">
    <source>
        <dbReference type="EMBL" id="TVY86170.1"/>
    </source>
</evidence>
<evidence type="ECO:0000259" key="1">
    <source>
        <dbReference type="Pfam" id="PF07287"/>
    </source>
</evidence>
<reference evidence="3 4" key="1">
    <citation type="submission" date="2018-05" db="EMBL/GenBank/DDBJ databases">
        <title>Genome sequencing and assembly of the regulated plant pathogen Lachnellula willkommii and related sister species for the development of diagnostic species identification markers.</title>
        <authorList>
            <person name="Giroux E."/>
            <person name="Bilodeau G."/>
        </authorList>
    </citation>
    <scope>NUCLEOTIDE SEQUENCE [LARGE SCALE GENOMIC DNA]</scope>
    <source>
        <strain evidence="3 4">CBS 172.35</strain>
    </source>
</reference>
<accession>A0A559LZN8</accession>
<organism evidence="3 4">
    <name type="scientific">Lachnellula willkommii</name>
    <dbReference type="NCBI Taxonomy" id="215461"/>
    <lineage>
        <taxon>Eukaryota</taxon>
        <taxon>Fungi</taxon>
        <taxon>Dikarya</taxon>
        <taxon>Ascomycota</taxon>
        <taxon>Pezizomycotina</taxon>
        <taxon>Leotiomycetes</taxon>
        <taxon>Helotiales</taxon>
        <taxon>Lachnaceae</taxon>
        <taxon>Lachnellula</taxon>
    </lineage>
</organism>
<dbReference type="InterPro" id="IPR056362">
    <property type="entry name" value="AtuA-like_ferredoxin_dom"/>
</dbReference>
<keyword evidence="4" id="KW-1185">Reference proteome</keyword>
<dbReference type="Pfam" id="PF07287">
    <property type="entry name" value="AtuA"/>
    <property type="match status" value="1"/>
</dbReference>
<sequence>MTLTKHEQTRRPVRIANCSGAQYDPGRQMRKQARLGAVDFLTGDWLAENNLAQEAAAMASGTGAGFKTKTWDALQLSMDVIAEKRIKVVVNGGGLNPKALAWRCQELINTHKYDLKVAFVSGDDRLSQVGAALRDQGSLPRHFHDDVKNAGLDKTKEARSDLKDSDILAANAYLGARAIVKALEKGADITICGRVADASPVVAAAWWWHGWADQDYDRLAGALIAGHLVECSAYVTGSNFSGFHRFDLDTFVDVGFPIVEVAGDGTCIITKHEGTNGMVTQDTVRCQLLYEIQGSSYLNSDVKAILDDVEVHEVGKDRVRVSGVTGRPPPPTTKLAIFYAGGFEAQILVNAAGYATAKKFALFEKQIRTALSKASLLESFTELEFQVYRTRIEQELTSPLASVGVPQPNPASQLQSTTYCRIYMQSMSREPIVALSKIFDDEIMQHYSGWHMSADLRTMAPKSFYAYYPAILPQDDLDESAHLLDENGNVSNSFGSGHPSKYEALEKRPSYDSANPSPLDSFGPTTAMRLGNLILGRSGDKGPNINCGLFVHHADTWDWFRSFMTLETFTGLIGADWKDDYHVERVEFPKIYAVHFVIYGILGRGVSSSKLLDNRGKGFADYIRDKHVYIPDRFPTWSDDN</sequence>
<dbReference type="Proteomes" id="UP000315522">
    <property type="component" value="Unassembled WGS sequence"/>
</dbReference>
<dbReference type="PANTHER" id="PTHR47585">
    <property type="match status" value="1"/>
</dbReference>